<dbReference type="PROSITE" id="PS50125">
    <property type="entry name" value="GUANYLATE_CYCLASE_2"/>
    <property type="match status" value="1"/>
</dbReference>
<gene>
    <name evidence="4" type="ORF">SAMN05445060_0019</name>
</gene>
<dbReference type="InterPro" id="IPR001054">
    <property type="entry name" value="A/G_cyclase"/>
</dbReference>
<dbReference type="STRING" id="1344003.SAMN05445060_0019"/>
<dbReference type="GO" id="GO:0004016">
    <property type="term" value="F:adenylate cyclase activity"/>
    <property type="evidence" value="ECO:0007669"/>
    <property type="project" value="UniProtKB-ARBA"/>
</dbReference>
<dbReference type="OrthoDB" id="310836at2"/>
<comment type="similarity">
    <text evidence="1">Belongs to the adenylyl cyclase class-3 family.</text>
</comment>
<evidence type="ECO:0000256" key="1">
    <source>
        <dbReference type="ARBA" id="ARBA00005381"/>
    </source>
</evidence>
<sequence>MPSESPDRDTPDPTCARSQAARPDPAERRFTKNDAVAEFGVTEEFGDRVWNAFGFPAADPDEPVLTRAEMDALAMLMTAEYVSGDNATAAAQGAEIATARVVGQAMSRLADWQAARIRDVDADPSVDVDAAAMIDSLQVMQNMVWRRHLDSAMRNLGGATDTATESVVGFVDIVGYTALSRRIGMNKLNDLLQRYEGAVTEIVVSHDGSIIKTLGDGVLFLIDVAEDARANIAAAVGLELLDMTEKLDLPQVRVGLALGPVLHRYGDVFGEAVNIAARLSSSARPGAILVDSTLGEAIDDPRFHTRSIAPLSVRGYKRLRAMTLHWNRKFDGGTEQDSTPGSGDDAHD</sequence>
<accession>A0A1N7CBC7</accession>
<feature type="domain" description="Guanylate cyclase" evidence="3">
    <location>
        <begin position="167"/>
        <end position="280"/>
    </location>
</feature>
<dbReference type="SUPFAM" id="SSF55073">
    <property type="entry name" value="Nucleotide cyclase"/>
    <property type="match status" value="1"/>
</dbReference>
<dbReference type="Pfam" id="PF00211">
    <property type="entry name" value="Guanylate_cyc"/>
    <property type="match status" value="1"/>
</dbReference>
<evidence type="ECO:0000313" key="5">
    <source>
        <dbReference type="Proteomes" id="UP000186218"/>
    </source>
</evidence>
<keyword evidence="5" id="KW-1185">Reference proteome</keyword>
<dbReference type="AlphaFoldDB" id="A0A1N7CBC7"/>
<reference evidence="4 5" key="1">
    <citation type="submission" date="2017-01" db="EMBL/GenBank/DDBJ databases">
        <authorList>
            <person name="Mah S.A."/>
            <person name="Swanson W.J."/>
            <person name="Moy G.W."/>
            <person name="Vacquier V.D."/>
        </authorList>
    </citation>
    <scope>NUCLEOTIDE SEQUENCE [LARGE SCALE GENOMIC DNA]</scope>
    <source>
        <strain evidence="4 5">CPCC 203464</strain>
    </source>
</reference>
<dbReference type="PANTHER" id="PTHR43081:SF19">
    <property type="entry name" value="PH-SENSITIVE ADENYLATE CYCLASE RV1264"/>
    <property type="match status" value="1"/>
</dbReference>
<dbReference type="CDD" id="cd07302">
    <property type="entry name" value="CHD"/>
    <property type="match status" value="1"/>
</dbReference>
<feature type="region of interest" description="Disordered" evidence="2">
    <location>
        <begin position="1"/>
        <end position="30"/>
    </location>
</feature>
<evidence type="ECO:0000259" key="3">
    <source>
        <dbReference type="PROSITE" id="PS50125"/>
    </source>
</evidence>
<dbReference type="Gene3D" id="3.30.70.1230">
    <property type="entry name" value="Nucleotide cyclase"/>
    <property type="match status" value="1"/>
</dbReference>
<evidence type="ECO:0000313" key="4">
    <source>
        <dbReference type="EMBL" id="SIR60908.1"/>
    </source>
</evidence>
<dbReference type="Proteomes" id="UP000186218">
    <property type="component" value="Unassembled WGS sequence"/>
</dbReference>
<feature type="compositionally biased region" description="Basic and acidic residues" evidence="2">
    <location>
        <begin position="1"/>
        <end position="11"/>
    </location>
</feature>
<name>A0A1N7CBC7_9NOCA</name>
<dbReference type="EMBL" id="FTNT01000001">
    <property type="protein sequence ID" value="SIR60908.1"/>
    <property type="molecule type" value="Genomic_DNA"/>
</dbReference>
<dbReference type="RefSeq" id="WP_076475469.1">
    <property type="nucleotide sequence ID" value="NZ_FTNT01000001.1"/>
</dbReference>
<dbReference type="PANTHER" id="PTHR43081">
    <property type="entry name" value="ADENYLATE CYCLASE, TERMINAL-DIFFERENTIATION SPECIFIC-RELATED"/>
    <property type="match status" value="1"/>
</dbReference>
<dbReference type="GO" id="GO:0006171">
    <property type="term" value="P:cAMP biosynthetic process"/>
    <property type="evidence" value="ECO:0007669"/>
    <property type="project" value="TreeGrafter"/>
</dbReference>
<protein>
    <submittedName>
        <fullName evidence="4">Adenylate cyclase</fullName>
    </submittedName>
</protein>
<evidence type="ECO:0000256" key="2">
    <source>
        <dbReference type="SAM" id="MobiDB-lite"/>
    </source>
</evidence>
<organism evidence="4 5">
    <name type="scientific">Williamsia sterculiae</name>
    <dbReference type="NCBI Taxonomy" id="1344003"/>
    <lineage>
        <taxon>Bacteria</taxon>
        <taxon>Bacillati</taxon>
        <taxon>Actinomycetota</taxon>
        <taxon>Actinomycetes</taxon>
        <taxon>Mycobacteriales</taxon>
        <taxon>Nocardiaceae</taxon>
        <taxon>Williamsia</taxon>
    </lineage>
</organism>
<proteinExistence type="inferred from homology"/>
<dbReference type="InterPro" id="IPR050697">
    <property type="entry name" value="Adenylyl/Guanylyl_Cyclase_3/4"/>
</dbReference>
<dbReference type="InterPro" id="IPR029787">
    <property type="entry name" value="Nucleotide_cyclase"/>
</dbReference>
<dbReference type="SMART" id="SM00044">
    <property type="entry name" value="CYCc"/>
    <property type="match status" value="1"/>
</dbReference>
<dbReference type="GO" id="GO:0035556">
    <property type="term" value="P:intracellular signal transduction"/>
    <property type="evidence" value="ECO:0007669"/>
    <property type="project" value="InterPro"/>
</dbReference>